<dbReference type="Gene3D" id="3.40.50.1820">
    <property type="entry name" value="alpha/beta hydrolase"/>
    <property type="match status" value="1"/>
</dbReference>
<evidence type="ECO:0000256" key="2">
    <source>
        <dbReference type="ARBA" id="ARBA00022801"/>
    </source>
</evidence>
<sequence length="183" mass="20918">MARKLSESGRLFPAPHGPNRFKHSSISRSGSESTGVYLFISTNEKPGFGASRMAALFHKPMQRLGYTHYLFNFPDACVAIHLIYIMTMPPGATSHPFTLLWLILQWFTPEEKVIDRMKQYFEKSFGYAQIQGIKPKTLSYGLMDSPIGMLVWIRDKMQDLVDPSFIWDKKTVFDLGNALPHSR</sequence>
<dbReference type="GO" id="GO:0097176">
    <property type="term" value="P:epoxide metabolic process"/>
    <property type="evidence" value="ECO:0007669"/>
    <property type="project" value="TreeGrafter"/>
</dbReference>
<dbReference type="SUPFAM" id="SSF53474">
    <property type="entry name" value="alpha/beta-Hydrolases"/>
    <property type="match status" value="1"/>
</dbReference>
<evidence type="ECO:0000313" key="4">
    <source>
        <dbReference type="EMBL" id="KTB46908.1"/>
    </source>
</evidence>
<evidence type="ECO:0000256" key="3">
    <source>
        <dbReference type="SAM" id="MobiDB-lite"/>
    </source>
</evidence>
<dbReference type="InterPro" id="IPR029058">
    <property type="entry name" value="AB_hydrolase_fold"/>
</dbReference>
<protein>
    <submittedName>
        <fullName evidence="4">Putative epoxide hydrolase domain-containing protein</fullName>
    </submittedName>
</protein>
<dbReference type="EMBL" id="LATX01000216">
    <property type="protein sequence ID" value="KTB46908.1"/>
    <property type="molecule type" value="Genomic_DNA"/>
</dbReference>
<reference evidence="4 5" key="1">
    <citation type="submission" date="2015-12" db="EMBL/GenBank/DDBJ databases">
        <title>Draft genome sequence of Moniliophthora roreri, the causal agent of frosty pod rot of cacao.</title>
        <authorList>
            <person name="Aime M.C."/>
            <person name="Diaz-Valderrama J.R."/>
            <person name="Kijpornyongpan T."/>
            <person name="Phillips-Mora W."/>
        </authorList>
    </citation>
    <scope>NUCLEOTIDE SEQUENCE [LARGE SCALE GENOMIC DNA]</scope>
    <source>
        <strain evidence="4 5">MCA 2952</strain>
    </source>
</reference>
<gene>
    <name evidence="4" type="ORF">WG66_541</name>
</gene>
<evidence type="ECO:0000313" key="5">
    <source>
        <dbReference type="Proteomes" id="UP000054988"/>
    </source>
</evidence>
<dbReference type="Proteomes" id="UP000054988">
    <property type="component" value="Unassembled WGS sequence"/>
</dbReference>
<comment type="caution">
    <text evidence="4">The sequence shown here is derived from an EMBL/GenBank/DDBJ whole genome shotgun (WGS) entry which is preliminary data.</text>
</comment>
<organism evidence="4 5">
    <name type="scientific">Moniliophthora roreri</name>
    <name type="common">Frosty pod rot fungus</name>
    <name type="synonym">Monilia roreri</name>
    <dbReference type="NCBI Taxonomy" id="221103"/>
    <lineage>
        <taxon>Eukaryota</taxon>
        <taxon>Fungi</taxon>
        <taxon>Dikarya</taxon>
        <taxon>Basidiomycota</taxon>
        <taxon>Agaricomycotina</taxon>
        <taxon>Agaricomycetes</taxon>
        <taxon>Agaricomycetidae</taxon>
        <taxon>Agaricales</taxon>
        <taxon>Marasmiineae</taxon>
        <taxon>Marasmiaceae</taxon>
        <taxon>Moniliophthora</taxon>
    </lineage>
</organism>
<dbReference type="AlphaFoldDB" id="A0A0W0GEC3"/>
<evidence type="ECO:0000256" key="1">
    <source>
        <dbReference type="ARBA" id="ARBA00010088"/>
    </source>
</evidence>
<keyword evidence="2 4" id="KW-0378">Hydrolase</keyword>
<feature type="region of interest" description="Disordered" evidence="3">
    <location>
        <begin position="1"/>
        <end position="30"/>
    </location>
</feature>
<dbReference type="PANTHER" id="PTHR21661">
    <property type="entry name" value="EPOXIDE HYDROLASE 1-RELATED"/>
    <property type="match status" value="1"/>
</dbReference>
<dbReference type="PANTHER" id="PTHR21661:SF35">
    <property type="entry name" value="EPOXIDE HYDROLASE"/>
    <property type="match status" value="1"/>
</dbReference>
<proteinExistence type="inferred from homology"/>
<accession>A0A0W0GEC3</accession>
<comment type="similarity">
    <text evidence="1">Belongs to the peptidase S33 family.</text>
</comment>
<dbReference type="GO" id="GO:0004301">
    <property type="term" value="F:epoxide hydrolase activity"/>
    <property type="evidence" value="ECO:0007669"/>
    <property type="project" value="TreeGrafter"/>
</dbReference>
<name>A0A0W0GEC3_MONRR</name>